<dbReference type="Gene3D" id="2.130.10.10">
    <property type="entry name" value="YVTN repeat-like/Quinoprotein amine dehydrogenase"/>
    <property type="match status" value="1"/>
</dbReference>
<evidence type="ECO:0000256" key="2">
    <source>
        <dbReference type="ARBA" id="ARBA00022737"/>
    </source>
</evidence>
<protein>
    <submittedName>
        <fullName evidence="3">Uncharacterized protein</fullName>
    </submittedName>
</protein>
<dbReference type="InterPro" id="IPR001680">
    <property type="entry name" value="WD40_rpt"/>
</dbReference>
<evidence type="ECO:0000256" key="1">
    <source>
        <dbReference type="ARBA" id="ARBA00022574"/>
    </source>
</evidence>
<dbReference type="InterPro" id="IPR036322">
    <property type="entry name" value="WD40_repeat_dom_sf"/>
</dbReference>
<evidence type="ECO:0000313" key="3">
    <source>
        <dbReference type="EMBL" id="KAF5392366.1"/>
    </source>
</evidence>
<dbReference type="PANTHER" id="PTHR10971">
    <property type="entry name" value="MRNA EXPORT FACTOR AND BUB3"/>
    <property type="match status" value="1"/>
</dbReference>
<dbReference type="OrthoDB" id="256303at2759"/>
<sequence>MAVRVYQVHPQSPSQSHGIAMYHHQAPVLSVCWNEAIWERVKRKLMMISFLLHIQEGNKIFSGSVDNMGLMFDAVTGQSTPFAQHDGAVKAVKWIYTPYGGVVATGSWDKTVKAGRPSDAQVHHVEFILQFWDLRSPVPISTTLLPERCYTLDAQYPFLVVGTADRRIPVFDLGRSTTSYTLMMSSLRKQTRVVSCCTGGFAAGGVEGRVAFQHVEEKNKKDDYTFKCHRQDLEPNVKDQSLVYSINDINFHPVHGTFSTCGLNRASGPIVCSTFNSTGTLFVYAVSYDWYRGFTGMTTGHPNKLMVHLVKDEEVRKRVLRK</sequence>
<proteinExistence type="predicted"/>
<comment type="caution">
    <text evidence="3">The sequence shown here is derived from an EMBL/GenBank/DDBJ whole genome shotgun (WGS) entry which is preliminary data.</text>
</comment>
<keyword evidence="1" id="KW-0853">WD repeat</keyword>
<dbReference type="Pfam" id="PF00400">
    <property type="entry name" value="WD40"/>
    <property type="match status" value="1"/>
</dbReference>
<name>A0A8H5HZS0_9AGAR</name>
<dbReference type="Proteomes" id="UP000518752">
    <property type="component" value="Unassembled WGS sequence"/>
</dbReference>
<accession>A0A8H5HZS0</accession>
<dbReference type="EMBL" id="JAACJN010000006">
    <property type="protein sequence ID" value="KAF5392366.1"/>
    <property type="molecule type" value="Genomic_DNA"/>
</dbReference>
<reference evidence="3 4" key="1">
    <citation type="journal article" date="2020" name="ISME J.">
        <title>Uncovering the hidden diversity of litter-decomposition mechanisms in mushroom-forming fungi.</title>
        <authorList>
            <person name="Floudas D."/>
            <person name="Bentzer J."/>
            <person name="Ahren D."/>
            <person name="Johansson T."/>
            <person name="Persson P."/>
            <person name="Tunlid A."/>
        </authorList>
    </citation>
    <scope>NUCLEOTIDE SEQUENCE [LARGE SCALE GENOMIC DNA]</scope>
    <source>
        <strain evidence="3 4">CBS 406.79</strain>
    </source>
</reference>
<dbReference type="InterPro" id="IPR015943">
    <property type="entry name" value="WD40/YVTN_repeat-like_dom_sf"/>
</dbReference>
<evidence type="ECO:0000313" key="4">
    <source>
        <dbReference type="Proteomes" id="UP000518752"/>
    </source>
</evidence>
<dbReference type="AlphaFoldDB" id="A0A8H5HZS0"/>
<keyword evidence="4" id="KW-1185">Reference proteome</keyword>
<gene>
    <name evidence="3" type="ORF">D9757_001462</name>
</gene>
<keyword evidence="2" id="KW-0677">Repeat</keyword>
<dbReference type="SUPFAM" id="SSF50978">
    <property type="entry name" value="WD40 repeat-like"/>
    <property type="match status" value="1"/>
</dbReference>
<organism evidence="3 4">
    <name type="scientific">Collybiopsis confluens</name>
    <dbReference type="NCBI Taxonomy" id="2823264"/>
    <lineage>
        <taxon>Eukaryota</taxon>
        <taxon>Fungi</taxon>
        <taxon>Dikarya</taxon>
        <taxon>Basidiomycota</taxon>
        <taxon>Agaricomycotina</taxon>
        <taxon>Agaricomycetes</taxon>
        <taxon>Agaricomycetidae</taxon>
        <taxon>Agaricales</taxon>
        <taxon>Marasmiineae</taxon>
        <taxon>Omphalotaceae</taxon>
        <taxon>Collybiopsis</taxon>
    </lineage>
</organism>